<sequence>MSCLFFPPPRLVEGFLDPVSPTMQRYFILLLCLGLVQATLQNYTVDDTSPDIQYGGEKLQCDATSCPTEFADGAFNSSATLTTGSITFSFTGTGIYASLDLIGVCSVTLDGSVIANFSLDVTEALAGSRANISESNLANQPHTLVIQPAANLTLIGFDQLVYTLPAKKSHVGAIVGGVIGGVVLTLGALFLALLARRRKLIIRRNQRKTAVLRGISTARHDQKVGEEDATEFPMSKLNPNFFALQGYFTYGILFSDDTQVLAQ</sequence>
<keyword evidence="1" id="KW-0472">Membrane</keyword>
<keyword evidence="3" id="KW-1185">Reference proteome</keyword>
<keyword evidence="1" id="KW-1133">Transmembrane helix</keyword>
<organism evidence="2 3">
    <name type="scientific">Mycena alexandri</name>
    <dbReference type="NCBI Taxonomy" id="1745969"/>
    <lineage>
        <taxon>Eukaryota</taxon>
        <taxon>Fungi</taxon>
        <taxon>Dikarya</taxon>
        <taxon>Basidiomycota</taxon>
        <taxon>Agaricomycotina</taxon>
        <taxon>Agaricomycetes</taxon>
        <taxon>Agaricomycetidae</taxon>
        <taxon>Agaricales</taxon>
        <taxon>Marasmiineae</taxon>
        <taxon>Mycenaceae</taxon>
        <taxon>Mycena</taxon>
    </lineage>
</organism>
<proteinExistence type="predicted"/>
<feature type="transmembrane region" description="Helical" evidence="1">
    <location>
        <begin position="171"/>
        <end position="195"/>
    </location>
</feature>
<evidence type="ECO:0000256" key="1">
    <source>
        <dbReference type="SAM" id="Phobius"/>
    </source>
</evidence>
<comment type="caution">
    <text evidence="2">The sequence shown here is derived from an EMBL/GenBank/DDBJ whole genome shotgun (WGS) entry which is preliminary data.</text>
</comment>
<dbReference type="Proteomes" id="UP001218188">
    <property type="component" value="Unassembled WGS sequence"/>
</dbReference>
<keyword evidence="1" id="KW-0812">Transmembrane</keyword>
<dbReference type="AlphaFoldDB" id="A0AAD6S2U9"/>
<dbReference type="EMBL" id="JARJCM010000275">
    <property type="protein sequence ID" value="KAJ7020053.1"/>
    <property type="molecule type" value="Genomic_DNA"/>
</dbReference>
<dbReference type="Gene3D" id="2.60.120.260">
    <property type="entry name" value="Galactose-binding domain-like"/>
    <property type="match status" value="1"/>
</dbReference>
<evidence type="ECO:0000313" key="2">
    <source>
        <dbReference type="EMBL" id="KAJ7020053.1"/>
    </source>
</evidence>
<evidence type="ECO:0000313" key="3">
    <source>
        <dbReference type="Proteomes" id="UP001218188"/>
    </source>
</evidence>
<protein>
    <submittedName>
        <fullName evidence="2">Uncharacterized protein</fullName>
    </submittedName>
</protein>
<accession>A0AAD6S2U9</accession>
<reference evidence="2" key="1">
    <citation type="submission" date="2023-03" db="EMBL/GenBank/DDBJ databases">
        <title>Massive genome expansion in bonnet fungi (Mycena s.s.) driven by repeated elements and novel gene families across ecological guilds.</title>
        <authorList>
            <consortium name="Lawrence Berkeley National Laboratory"/>
            <person name="Harder C.B."/>
            <person name="Miyauchi S."/>
            <person name="Viragh M."/>
            <person name="Kuo A."/>
            <person name="Thoen E."/>
            <person name="Andreopoulos B."/>
            <person name="Lu D."/>
            <person name="Skrede I."/>
            <person name="Drula E."/>
            <person name="Henrissat B."/>
            <person name="Morin E."/>
            <person name="Kohler A."/>
            <person name="Barry K."/>
            <person name="LaButti K."/>
            <person name="Morin E."/>
            <person name="Salamov A."/>
            <person name="Lipzen A."/>
            <person name="Mereny Z."/>
            <person name="Hegedus B."/>
            <person name="Baldrian P."/>
            <person name="Stursova M."/>
            <person name="Weitz H."/>
            <person name="Taylor A."/>
            <person name="Grigoriev I.V."/>
            <person name="Nagy L.G."/>
            <person name="Martin F."/>
            <person name="Kauserud H."/>
        </authorList>
    </citation>
    <scope>NUCLEOTIDE SEQUENCE</scope>
    <source>
        <strain evidence="2">CBHHK200</strain>
    </source>
</reference>
<name>A0AAD6S2U9_9AGAR</name>
<gene>
    <name evidence="2" type="ORF">C8F04DRAFT_1275559</name>
</gene>